<accession>A0A2T3WD83</accession>
<evidence type="ECO:0000256" key="4">
    <source>
        <dbReference type="ARBA" id="ARBA00022970"/>
    </source>
</evidence>
<dbReference type="InterPro" id="IPR000515">
    <property type="entry name" value="MetI-like"/>
</dbReference>
<dbReference type="GO" id="GO:0055085">
    <property type="term" value="P:transmembrane transport"/>
    <property type="evidence" value="ECO:0007669"/>
    <property type="project" value="InterPro"/>
</dbReference>
<dbReference type="InterPro" id="IPR035906">
    <property type="entry name" value="MetI-like_sf"/>
</dbReference>
<feature type="domain" description="ABC transmembrane type-1" evidence="8">
    <location>
        <begin position="39"/>
        <end position="261"/>
    </location>
</feature>
<keyword evidence="5 7" id="KW-1133">Transmembrane helix</keyword>
<sequence>MLGAAVSFLVLFWLITQILRQPFLPPTIRENAALFVEGAQVTLYLTLISGVIGLVLGVLLGLGKMANSPLLASSASLPGRLLRGAVALVCNFLIWIVRGTPLYVQLLFAYYALPEILPPYKALLTWADTLNLIPSIPVMSVFVAAIVALSMNVAAYNAEVIRGGIQGVPRGQGEAARSLGLSTFQAMSTVILPQALRLSLPALVNNIVALLKDSSLAAVIGVTELAKIADQVRSSTFQPIPALAVAACVYLALTTVLTLFTDQLEKRVKIASR</sequence>
<keyword evidence="4" id="KW-0029">Amino-acid transport</keyword>
<keyword evidence="3 7" id="KW-0812">Transmembrane</keyword>
<evidence type="ECO:0000256" key="2">
    <source>
        <dbReference type="ARBA" id="ARBA00010072"/>
    </source>
</evidence>
<reference evidence="9 10" key="1">
    <citation type="submission" date="2018-03" db="EMBL/GenBank/DDBJ databases">
        <title>Draft genome of Deinococcus sp. OD32.</title>
        <authorList>
            <person name="Wang X.-P."/>
            <person name="Du Z.-J."/>
        </authorList>
    </citation>
    <scope>NUCLEOTIDE SEQUENCE [LARGE SCALE GENOMIC DNA]</scope>
    <source>
        <strain evidence="9 10">OD32</strain>
    </source>
</reference>
<keyword evidence="6 7" id="KW-0472">Membrane</keyword>
<evidence type="ECO:0000256" key="7">
    <source>
        <dbReference type="RuleBase" id="RU363032"/>
    </source>
</evidence>
<proteinExistence type="inferred from homology"/>
<feature type="transmembrane region" description="Helical" evidence="7">
    <location>
        <begin position="132"/>
        <end position="154"/>
    </location>
</feature>
<dbReference type="CDD" id="cd06261">
    <property type="entry name" value="TM_PBP2"/>
    <property type="match status" value="1"/>
</dbReference>
<dbReference type="AlphaFoldDB" id="A0A2T3WD83"/>
<evidence type="ECO:0000256" key="5">
    <source>
        <dbReference type="ARBA" id="ARBA00022989"/>
    </source>
</evidence>
<dbReference type="EMBL" id="PYSV01000001">
    <property type="protein sequence ID" value="PTA69859.1"/>
    <property type="molecule type" value="Genomic_DNA"/>
</dbReference>
<dbReference type="GO" id="GO:0006865">
    <property type="term" value="P:amino acid transport"/>
    <property type="evidence" value="ECO:0007669"/>
    <property type="project" value="UniProtKB-KW"/>
</dbReference>
<dbReference type="InterPro" id="IPR043429">
    <property type="entry name" value="ArtM/GltK/GlnP/TcyL/YhdX-like"/>
</dbReference>
<name>A0A2T3WD83_9DEIO</name>
<dbReference type="SUPFAM" id="SSF161098">
    <property type="entry name" value="MetI-like"/>
    <property type="match status" value="1"/>
</dbReference>
<evidence type="ECO:0000259" key="8">
    <source>
        <dbReference type="PROSITE" id="PS50928"/>
    </source>
</evidence>
<dbReference type="GO" id="GO:0005886">
    <property type="term" value="C:plasma membrane"/>
    <property type="evidence" value="ECO:0007669"/>
    <property type="project" value="UniProtKB-SubCell"/>
</dbReference>
<dbReference type="Proteomes" id="UP000240317">
    <property type="component" value="Unassembled WGS sequence"/>
</dbReference>
<dbReference type="Pfam" id="PF00528">
    <property type="entry name" value="BPD_transp_1"/>
    <property type="match status" value="1"/>
</dbReference>
<dbReference type="Gene3D" id="1.10.3720.10">
    <property type="entry name" value="MetI-like"/>
    <property type="match status" value="1"/>
</dbReference>
<keyword evidence="10" id="KW-1185">Reference proteome</keyword>
<comment type="caution">
    <text evidence="9">The sequence shown here is derived from an EMBL/GenBank/DDBJ whole genome shotgun (WGS) entry which is preliminary data.</text>
</comment>
<dbReference type="PROSITE" id="PS50928">
    <property type="entry name" value="ABC_TM1"/>
    <property type="match status" value="1"/>
</dbReference>
<protein>
    <submittedName>
        <fullName evidence="9">Amino acid ABC transporter permease</fullName>
    </submittedName>
</protein>
<evidence type="ECO:0000256" key="1">
    <source>
        <dbReference type="ARBA" id="ARBA00004141"/>
    </source>
</evidence>
<comment type="similarity">
    <text evidence="2">Belongs to the binding-protein-dependent transport system permease family. HisMQ subfamily.</text>
</comment>
<evidence type="ECO:0000313" key="9">
    <source>
        <dbReference type="EMBL" id="PTA69859.1"/>
    </source>
</evidence>
<evidence type="ECO:0000256" key="3">
    <source>
        <dbReference type="ARBA" id="ARBA00022692"/>
    </source>
</evidence>
<feature type="transmembrane region" description="Helical" evidence="7">
    <location>
        <begin position="44"/>
        <end position="63"/>
    </location>
</feature>
<comment type="subcellular location">
    <subcellularLocation>
        <location evidence="7">Cell membrane</location>
        <topology evidence="7">Multi-pass membrane protein</topology>
    </subcellularLocation>
    <subcellularLocation>
        <location evidence="1">Membrane</location>
        <topology evidence="1">Multi-pass membrane protein</topology>
    </subcellularLocation>
</comment>
<feature type="transmembrane region" description="Helical" evidence="7">
    <location>
        <begin position="84"/>
        <end position="112"/>
    </location>
</feature>
<organism evidence="9 10">
    <name type="scientific">Deinococcus arcticus</name>
    <dbReference type="NCBI Taxonomy" id="2136176"/>
    <lineage>
        <taxon>Bacteria</taxon>
        <taxon>Thermotogati</taxon>
        <taxon>Deinococcota</taxon>
        <taxon>Deinococci</taxon>
        <taxon>Deinococcales</taxon>
        <taxon>Deinococcaceae</taxon>
        <taxon>Deinococcus</taxon>
    </lineage>
</organism>
<feature type="transmembrane region" description="Helical" evidence="7">
    <location>
        <begin position="240"/>
        <end position="260"/>
    </location>
</feature>
<keyword evidence="7" id="KW-0813">Transport</keyword>
<evidence type="ECO:0000256" key="6">
    <source>
        <dbReference type="ARBA" id="ARBA00023136"/>
    </source>
</evidence>
<dbReference type="PANTHER" id="PTHR30614">
    <property type="entry name" value="MEMBRANE COMPONENT OF AMINO ACID ABC TRANSPORTER"/>
    <property type="match status" value="1"/>
</dbReference>
<dbReference type="PANTHER" id="PTHR30614:SF20">
    <property type="entry name" value="GLUTAMINE TRANSPORT SYSTEM PERMEASE PROTEIN GLNP"/>
    <property type="match status" value="1"/>
</dbReference>
<gene>
    <name evidence="9" type="ORF">C8263_00575</name>
</gene>
<dbReference type="OrthoDB" id="9809799at2"/>
<evidence type="ECO:0000313" key="10">
    <source>
        <dbReference type="Proteomes" id="UP000240317"/>
    </source>
</evidence>